<accession>A0ABT7DIS8</accession>
<comment type="caution">
    <text evidence="2">The sequence shown here is derived from an EMBL/GenBank/DDBJ whole genome shotgun (WGS) entry which is preliminary data.</text>
</comment>
<feature type="non-terminal residue" evidence="2">
    <location>
        <position position="1"/>
    </location>
</feature>
<evidence type="ECO:0000313" key="2">
    <source>
        <dbReference type="EMBL" id="MDJ1645453.1"/>
    </source>
</evidence>
<feature type="non-terminal residue" evidence="2">
    <location>
        <position position="91"/>
    </location>
</feature>
<sequence>PATVAFPRPPRPPFWRDVRILRWVFQPAVLAVVVAVLAWLWSNYRTNAERTNVPTDFDFLDRPSNFEIPGNPMSVTAPVRDALVEGFLNTL</sequence>
<evidence type="ECO:0000313" key="3">
    <source>
        <dbReference type="Proteomes" id="UP001237194"/>
    </source>
</evidence>
<organism evidence="2 3">
    <name type="scientific">Streptomyces pakalii</name>
    <dbReference type="NCBI Taxonomy" id="3036494"/>
    <lineage>
        <taxon>Bacteria</taxon>
        <taxon>Bacillati</taxon>
        <taxon>Actinomycetota</taxon>
        <taxon>Actinomycetes</taxon>
        <taxon>Kitasatosporales</taxon>
        <taxon>Streptomycetaceae</taxon>
        <taxon>Streptomyces</taxon>
    </lineage>
</organism>
<keyword evidence="1" id="KW-0472">Membrane</keyword>
<evidence type="ECO:0000256" key="1">
    <source>
        <dbReference type="SAM" id="Phobius"/>
    </source>
</evidence>
<dbReference type="Proteomes" id="UP001237194">
    <property type="component" value="Unassembled WGS sequence"/>
</dbReference>
<keyword evidence="3" id="KW-1185">Reference proteome</keyword>
<reference evidence="2 3" key="1">
    <citation type="submission" date="2023-04" db="EMBL/GenBank/DDBJ databases">
        <title>A novel species of the genus Streptomyces: Streptomyces pakalii sp. nov. isolated from a Mexican soil jungle.</title>
        <authorList>
            <person name="Chavez-Hernandez M.A."/>
            <person name="Ortiz-Alvarez J."/>
            <person name="Villa-Tanaca L."/>
            <person name="Hernandez-Rodriguez C."/>
        </authorList>
    </citation>
    <scope>NUCLEOTIDE SEQUENCE [LARGE SCALE GENOMIC DNA]</scope>
    <source>
        <strain evidence="2 3">ENCB-J15</strain>
    </source>
</reference>
<dbReference type="RefSeq" id="WP_283901491.1">
    <property type="nucleotide sequence ID" value="NZ_JARWAF010000039.1"/>
</dbReference>
<dbReference type="EMBL" id="JARWAF010000039">
    <property type="protein sequence ID" value="MDJ1645453.1"/>
    <property type="molecule type" value="Genomic_DNA"/>
</dbReference>
<gene>
    <name evidence="2" type="ORF">P5W92_34370</name>
</gene>
<feature type="transmembrane region" description="Helical" evidence="1">
    <location>
        <begin position="20"/>
        <end position="41"/>
    </location>
</feature>
<protein>
    <submittedName>
        <fullName evidence="2">Uncharacterized protein</fullName>
    </submittedName>
</protein>
<proteinExistence type="predicted"/>
<keyword evidence="1" id="KW-1133">Transmembrane helix</keyword>
<keyword evidence="1" id="KW-0812">Transmembrane</keyword>
<name>A0ABT7DIS8_9ACTN</name>